<keyword evidence="1" id="KW-0472">Membrane</keyword>
<reference evidence="2 3" key="1">
    <citation type="submission" date="2020-08" db="EMBL/GenBank/DDBJ databases">
        <title>Genome sequence of Sphingomonas sediminicola KACC 15039T.</title>
        <authorList>
            <person name="Hyun D.-W."/>
            <person name="Bae J.-W."/>
        </authorList>
    </citation>
    <scope>NUCLEOTIDE SEQUENCE [LARGE SCALE GENOMIC DNA]</scope>
    <source>
        <strain evidence="2 3">KACC 15039</strain>
    </source>
</reference>
<proteinExistence type="predicted"/>
<keyword evidence="1" id="KW-0812">Transmembrane</keyword>
<protein>
    <submittedName>
        <fullName evidence="2">Uncharacterized protein</fullName>
    </submittedName>
</protein>
<dbReference type="Proteomes" id="UP000516105">
    <property type="component" value="Chromosome"/>
</dbReference>
<gene>
    <name evidence="2" type="ORF">H9L14_06255</name>
</gene>
<evidence type="ECO:0000313" key="2">
    <source>
        <dbReference type="EMBL" id="QNP46682.1"/>
    </source>
</evidence>
<dbReference type="EMBL" id="CP060782">
    <property type="protein sequence ID" value="QNP46682.1"/>
    <property type="molecule type" value="Genomic_DNA"/>
</dbReference>
<evidence type="ECO:0000313" key="3">
    <source>
        <dbReference type="Proteomes" id="UP000516105"/>
    </source>
</evidence>
<dbReference type="RefSeq" id="WP_187709635.1">
    <property type="nucleotide sequence ID" value="NZ_CP060782.1"/>
</dbReference>
<evidence type="ECO:0000256" key="1">
    <source>
        <dbReference type="SAM" id="Phobius"/>
    </source>
</evidence>
<sequence>MEERGPYIIYYVVAAVFVASSLIGMRQPIGKTLKIALAWVAIFGWDSFSSRFEANSPALANG</sequence>
<accession>A0ABX6TA07</accession>
<keyword evidence="1" id="KW-1133">Transmembrane helix</keyword>
<organism evidence="2 3">
    <name type="scientific">Sphingomonas sediminicola</name>
    <dbReference type="NCBI Taxonomy" id="386874"/>
    <lineage>
        <taxon>Bacteria</taxon>
        <taxon>Pseudomonadati</taxon>
        <taxon>Pseudomonadota</taxon>
        <taxon>Alphaproteobacteria</taxon>
        <taxon>Sphingomonadales</taxon>
        <taxon>Sphingomonadaceae</taxon>
        <taxon>Sphingomonas</taxon>
    </lineage>
</organism>
<keyword evidence="3" id="KW-1185">Reference proteome</keyword>
<feature type="transmembrane region" description="Helical" evidence="1">
    <location>
        <begin position="6"/>
        <end position="25"/>
    </location>
</feature>
<name>A0ABX6TA07_9SPHN</name>